<proteinExistence type="predicted"/>
<dbReference type="GO" id="GO:0022857">
    <property type="term" value="F:transmembrane transporter activity"/>
    <property type="evidence" value="ECO:0007669"/>
    <property type="project" value="InterPro"/>
</dbReference>
<comment type="subcellular location">
    <subcellularLocation>
        <location evidence="1">Cell membrane</location>
        <topology evidence="1">Multi-pass membrane protein</topology>
    </subcellularLocation>
</comment>
<accession>A0A366EF61</accession>
<dbReference type="PANTHER" id="PTHR32196">
    <property type="entry name" value="ABC TRANSPORTER PERMEASE PROTEIN YPHD-RELATED-RELATED"/>
    <property type="match status" value="1"/>
</dbReference>
<feature type="transmembrane region" description="Helical" evidence="7">
    <location>
        <begin position="106"/>
        <end position="129"/>
    </location>
</feature>
<feature type="region of interest" description="Disordered" evidence="6">
    <location>
        <begin position="149"/>
        <end position="168"/>
    </location>
</feature>
<evidence type="ECO:0000313" key="8">
    <source>
        <dbReference type="EMBL" id="RBP01047.1"/>
    </source>
</evidence>
<comment type="caution">
    <text evidence="8">The sequence shown here is derived from an EMBL/GenBank/DDBJ whole genome shotgun (WGS) entry which is preliminary data.</text>
</comment>
<keyword evidence="5 7" id="KW-0472">Membrane</keyword>
<evidence type="ECO:0000256" key="5">
    <source>
        <dbReference type="ARBA" id="ARBA00023136"/>
    </source>
</evidence>
<evidence type="ECO:0000256" key="3">
    <source>
        <dbReference type="ARBA" id="ARBA00022692"/>
    </source>
</evidence>
<sequence>MFSPFSVCETSAEAGSSRGRNRRRRGANGAPAGRRSSKRYETPSAAWASGALSGFVNGFVVERWKIPSLIVTLGMLDVASGAARVASDNATVTGLPQPFVDVGNLIVFGVFPAIFPIAVGAVLIGWFVLRYTVFGRFIDAIGTNEEEAARLSGHDRGSRGSPPSPSAG</sequence>
<evidence type="ECO:0000256" key="6">
    <source>
        <dbReference type="SAM" id="MobiDB-lite"/>
    </source>
</evidence>
<keyword evidence="3 7" id="KW-0812">Transmembrane</keyword>
<keyword evidence="9" id="KW-1185">Reference proteome</keyword>
<feature type="compositionally biased region" description="Basic and acidic residues" evidence="6">
    <location>
        <begin position="149"/>
        <end position="158"/>
    </location>
</feature>
<dbReference type="EMBL" id="QNRK01000060">
    <property type="protein sequence ID" value="RBP01047.1"/>
    <property type="molecule type" value="Genomic_DNA"/>
</dbReference>
<evidence type="ECO:0000256" key="1">
    <source>
        <dbReference type="ARBA" id="ARBA00004651"/>
    </source>
</evidence>
<dbReference type="GO" id="GO:0005886">
    <property type="term" value="C:plasma membrane"/>
    <property type="evidence" value="ECO:0007669"/>
    <property type="project" value="UniProtKB-SubCell"/>
</dbReference>
<dbReference type="PANTHER" id="PTHR32196:SF72">
    <property type="entry name" value="RIBOSE IMPORT PERMEASE PROTEIN RBSC"/>
    <property type="match status" value="1"/>
</dbReference>
<keyword evidence="4 7" id="KW-1133">Transmembrane helix</keyword>
<evidence type="ECO:0000313" key="9">
    <source>
        <dbReference type="Proteomes" id="UP000253529"/>
    </source>
</evidence>
<name>A0A366EF61_9HYPH</name>
<evidence type="ECO:0000256" key="7">
    <source>
        <dbReference type="SAM" id="Phobius"/>
    </source>
</evidence>
<gene>
    <name evidence="8" type="ORF">DFR50_16014</name>
</gene>
<dbReference type="Pfam" id="PF02653">
    <property type="entry name" value="BPD_transp_2"/>
    <property type="match status" value="1"/>
</dbReference>
<feature type="region of interest" description="Disordered" evidence="6">
    <location>
        <begin position="1"/>
        <end position="38"/>
    </location>
</feature>
<dbReference type="Proteomes" id="UP000253529">
    <property type="component" value="Unassembled WGS sequence"/>
</dbReference>
<organism evidence="8 9">
    <name type="scientific">Roseiarcus fermentans</name>
    <dbReference type="NCBI Taxonomy" id="1473586"/>
    <lineage>
        <taxon>Bacteria</taxon>
        <taxon>Pseudomonadati</taxon>
        <taxon>Pseudomonadota</taxon>
        <taxon>Alphaproteobacteria</taxon>
        <taxon>Hyphomicrobiales</taxon>
        <taxon>Roseiarcaceae</taxon>
        <taxon>Roseiarcus</taxon>
    </lineage>
</organism>
<dbReference type="AlphaFoldDB" id="A0A366EF61"/>
<keyword evidence="2" id="KW-1003">Cell membrane</keyword>
<evidence type="ECO:0000256" key="4">
    <source>
        <dbReference type="ARBA" id="ARBA00022989"/>
    </source>
</evidence>
<protein>
    <submittedName>
        <fullName evidence="8">Branched-subunit amino acid transport system permease</fullName>
    </submittedName>
</protein>
<reference evidence="8 9" key="1">
    <citation type="submission" date="2018-06" db="EMBL/GenBank/DDBJ databases">
        <title>Genomic Encyclopedia of Type Strains, Phase IV (KMG-IV): sequencing the most valuable type-strain genomes for metagenomic binning, comparative biology and taxonomic classification.</title>
        <authorList>
            <person name="Goeker M."/>
        </authorList>
    </citation>
    <scope>NUCLEOTIDE SEQUENCE [LARGE SCALE GENOMIC DNA]</scope>
    <source>
        <strain evidence="8 9">DSM 24875</strain>
    </source>
</reference>
<dbReference type="InterPro" id="IPR001851">
    <property type="entry name" value="ABC_transp_permease"/>
</dbReference>
<evidence type="ECO:0000256" key="2">
    <source>
        <dbReference type="ARBA" id="ARBA00022475"/>
    </source>
</evidence>